<evidence type="ECO:0000313" key="10">
    <source>
        <dbReference type="Proteomes" id="UP000504714"/>
    </source>
</evidence>
<name>A0A6L2ZQ96_9ENTR</name>
<feature type="active site" evidence="8">
    <location>
        <position position="111"/>
    </location>
</feature>
<dbReference type="Gene3D" id="2.40.160.20">
    <property type="match status" value="1"/>
</dbReference>
<dbReference type="EMBL" id="BLXO01000006">
    <property type="protein sequence ID" value="GFN46973.1"/>
    <property type="molecule type" value="Genomic_DNA"/>
</dbReference>
<comment type="catalytic activity">
    <reaction evidence="8">
        <text>a lipid IVA + a 1,2-diacyl-sn-glycero-3-phosphocholine = a lipid IVB + a 2-acyl-sn-glycero-3-phosphocholine</text>
        <dbReference type="Rhea" id="RHEA:74279"/>
        <dbReference type="ChEBI" id="CHEBI:57643"/>
        <dbReference type="ChEBI" id="CHEBI:57875"/>
        <dbReference type="ChEBI" id="CHEBI:176425"/>
        <dbReference type="ChEBI" id="CHEBI:193143"/>
        <dbReference type="EC" id="2.3.1.251"/>
    </reaction>
</comment>
<dbReference type="Proteomes" id="UP000504714">
    <property type="component" value="Unassembled WGS sequence"/>
</dbReference>
<comment type="caution">
    <text evidence="9">The sequence shown here is derived from an EMBL/GenBank/DDBJ whole genome shotgun (WGS) entry which is preliminary data.</text>
</comment>
<evidence type="ECO:0000256" key="1">
    <source>
        <dbReference type="ARBA" id="ARBA00004442"/>
    </source>
</evidence>
<evidence type="ECO:0000256" key="6">
    <source>
        <dbReference type="ARBA" id="ARBA00023237"/>
    </source>
</evidence>
<keyword evidence="7 8" id="KW-0012">Acyltransferase</keyword>
<dbReference type="Pfam" id="PF07017">
    <property type="entry name" value="PagP"/>
    <property type="match status" value="1"/>
</dbReference>
<feature type="signal peptide" evidence="8">
    <location>
        <begin position="1"/>
        <end position="26"/>
    </location>
</feature>
<dbReference type="AlphaFoldDB" id="A0A6L2ZQ96"/>
<comment type="catalytic activity">
    <reaction evidence="8">
        <text>a lipid IIA + a 1,2-diacyl-sn-glycero-3-phosphocholine = a lipid IIB + a 2-acyl-sn-glycero-3-phosphocholine</text>
        <dbReference type="Rhea" id="RHEA:74283"/>
        <dbReference type="ChEBI" id="CHEBI:57643"/>
        <dbReference type="ChEBI" id="CHEBI:57875"/>
        <dbReference type="ChEBI" id="CHEBI:193144"/>
        <dbReference type="ChEBI" id="CHEBI:193145"/>
        <dbReference type="EC" id="2.3.1.251"/>
    </reaction>
</comment>
<feature type="chain" id="PRO_5027178229" description="Lipid A acyltransferase PagP" evidence="8">
    <location>
        <begin position="27"/>
        <end position="195"/>
    </location>
</feature>
<dbReference type="GO" id="GO:0016409">
    <property type="term" value="F:palmitoyltransferase activity"/>
    <property type="evidence" value="ECO:0007669"/>
    <property type="project" value="UniProtKB-ARBA"/>
</dbReference>
<dbReference type="RefSeq" id="WP_176488540.1">
    <property type="nucleotide sequence ID" value="NZ_BLXO01000006.1"/>
</dbReference>
<sequence length="195" mass="23370" precursor="true">MDFSYLIKRTLFFTALILSASYPVYSNTDITDPTINKKTPWQKLKNNIALTWNAADNELYIPLNTWHNRWVYDKEKISNYNERAWGIGYGKYRYDQNDNWHALYAMIFMDSHTKPQPIVGYGYQKMWIPKKRNQWRFGIGFTASITARHEYHYLPLPLALPLFSIEYNRIVLQSTYLPSPYNEGNVLFTWIRWQF</sequence>
<comment type="subunit">
    <text evidence="8">Homodimer.</text>
</comment>
<comment type="function">
    <text evidence="8">Transfers a fatty acid residue from the sn-1 position of a phospholipid to the N-linked hydroxyfatty acid chain on the proximal unit of lipid A or its precursors.</text>
</comment>
<keyword evidence="3 8" id="KW-0808">Transferase</keyword>
<dbReference type="InterPro" id="IPR011250">
    <property type="entry name" value="OMP/PagP_B-barrel"/>
</dbReference>
<protein>
    <recommendedName>
        <fullName evidence="8">Lipid A acyltransferase PagP</fullName>
        <ecNumber evidence="8">2.3.1.251</ecNumber>
    </recommendedName>
    <alternativeName>
        <fullName evidence="8">Lipid A acylation protein</fullName>
    </alternativeName>
</protein>
<dbReference type="GO" id="GO:0009245">
    <property type="term" value="P:lipid A biosynthetic process"/>
    <property type="evidence" value="ECO:0007669"/>
    <property type="project" value="UniProtKB-UniRule"/>
</dbReference>
<feature type="active site" evidence="8">
    <location>
        <position position="67"/>
    </location>
</feature>
<evidence type="ECO:0000256" key="4">
    <source>
        <dbReference type="ARBA" id="ARBA00022729"/>
    </source>
</evidence>
<evidence type="ECO:0000256" key="7">
    <source>
        <dbReference type="ARBA" id="ARBA00023315"/>
    </source>
</evidence>
<keyword evidence="5 8" id="KW-0472">Membrane</keyword>
<comment type="subcellular location">
    <subcellularLocation>
        <location evidence="1 8">Cell outer membrane</location>
    </subcellularLocation>
</comment>
<keyword evidence="6 8" id="KW-0998">Cell outer membrane</keyword>
<dbReference type="GO" id="GO:0009279">
    <property type="term" value="C:cell outer membrane"/>
    <property type="evidence" value="ECO:0007669"/>
    <property type="project" value="UniProtKB-SubCell"/>
</dbReference>
<feature type="site" description="Role in lipopolysaccharide recognition" evidence="8">
    <location>
        <position position="76"/>
    </location>
</feature>
<evidence type="ECO:0000313" key="9">
    <source>
        <dbReference type="EMBL" id="GFN46973.1"/>
    </source>
</evidence>
<evidence type="ECO:0000256" key="8">
    <source>
        <dbReference type="HAMAP-Rule" id="MF_00837"/>
    </source>
</evidence>
<dbReference type="SUPFAM" id="SSF56925">
    <property type="entry name" value="OMPA-like"/>
    <property type="match status" value="1"/>
</dbReference>
<dbReference type="NCBIfam" id="NF008271">
    <property type="entry name" value="PRK11045.1"/>
    <property type="match status" value="1"/>
</dbReference>
<comment type="catalytic activity">
    <reaction evidence="8">
        <text>a lipid A + a 1,2-diacyl-sn-glycero-3-phosphocholine = a hepta-acyl lipid A + a 2-acyl-sn-glycero-3-phosphocholine</text>
        <dbReference type="Rhea" id="RHEA:74275"/>
        <dbReference type="ChEBI" id="CHEBI:57643"/>
        <dbReference type="ChEBI" id="CHEBI:57875"/>
        <dbReference type="ChEBI" id="CHEBI:193141"/>
        <dbReference type="ChEBI" id="CHEBI:193142"/>
        <dbReference type="EC" id="2.3.1.251"/>
    </reaction>
</comment>
<organism evidence="9 10">
    <name type="scientific">Candidatus Regiella insecticola</name>
    <dbReference type="NCBI Taxonomy" id="138073"/>
    <lineage>
        <taxon>Bacteria</taxon>
        <taxon>Pseudomonadati</taxon>
        <taxon>Pseudomonadota</taxon>
        <taxon>Gammaproteobacteria</taxon>
        <taxon>Enterobacterales</taxon>
        <taxon>Enterobacteriaceae</taxon>
        <taxon>aphid secondary symbionts</taxon>
        <taxon>Candidatus Regiella</taxon>
    </lineage>
</organism>
<dbReference type="InterPro" id="IPR009746">
    <property type="entry name" value="LipidA_acyl_PagP"/>
</dbReference>
<proteinExistence type="inferred from homology"/>
<accession>A0A6L2ZQ96</accession>
<evidence type="ECO:0000256" key="5">
    <source>
        <dbReference type="ARBA" id="ARBA00023136"/>
    </source>
</evidence>
<dbReference type="EC" id="2.3.1.251" evidence="8"/>
<dbReference type="HAMAP" id="MF_00837">
    <property type="entry name" value="PagP_transferase"/>
    <property type="match status" value="1"/>
</dbReference>
<feature type="site" description="Role in the phospholipid gating" evidence="8">
    <location>
        <position position="181"/>
    </location>
</feature>
<keyword evidence="4 8" id="KW-0732">Signal</keyword>
<evidence type="ECO:0000256" key="3">
    <source>
        <dbReference type="ARBA" id="ARBA00022679"/>
    </source>
</evidence>
<evidence type="ECO:0000256" key="2">
    <source>
        <dbReference type="ARBA" id="ARBA00006368"/>
    </source>
</evidence>
<gene>
    <name evidence="8 9" type="primary">pagP</name>
    <name evidence="9" type="ORF">RINTU1_28000</name>
</gene>
<reference evidence="9 10" key="1">
    <citation type="submission" date="2020-06" db="EMBL/GenBank/DDBJ databases">
        <title>The genome sequence of Candidatus Regiella insecticola strain Tut.</title>
        <authorList>
            <person name="Nikoh N."/>
            <person name="Tsuchida T."/>
            <person name="Koga R."/>
            <person name="Oshima K."/>
            <person name="Hattori M."/>
            <person name="Fukatsu T."/>
        </authorList>
    </citation>
    <scope>NUCLEOTIDE SEQUENCE [LARGE SCALE GENOMIC DNA]</scope>
    <source>
        <strain evidence="9 10">Tut</strain>
    </source>
</reference>
<dbReference type="FunFam" id="2.40.160.20:FF:000002">
    <property type="entry name" value="Lipid A palmitoyltransferase PagP"/>
    <property type="match status" value="1"/>
</dbReference>
<feature type="active site" evidence="8">
    <location>
        <position position="110"/>
    </location>
</feature>
<comment type="similarity">
    <text evidence="2 8">Belongs to the lipid A palmitoyltransferase family.</text>
</comment>